<dbReference type="InterPro" id="IPR013103">
    <property type="entry name" value="RVT_2"/>
</dbReference>
<name>A0ABN9Y9W7_9DINO</name>
<feature type="region of interest" description="Disordered" evidence="3">
    <location>
        <begin position="285"/>
        <end position="331"/>
    </location>
</feature>
<dbReference type="SUPFAM" id="SSF57756">
    <property type="entry name" value="Retrovirus zinc finger-like domains"/>
    <property type="match status" value="1"/>
</dbReference>
<comment type="caution">
    <text evidence="5">The sequence shown here is derived from an EMBL/GenBank/DDBJ whole genome shotgun (WGS) entry which is preliminary data.</text>
</comment>
<dbReference type="Pfam" id="PF07727">
    <property type="entry name" value="RVT_2"/>
    <property type="match status" value="1"/>
</dbReference>
<feature type="compositionally biased region" description="Low complexity" evidence="3">
    <location>
        <begin position="988"/>
        <end position="1008"/>
    </location>
</feature>
<keyword evidence="6" id="KW-1185">Reference proteome</keyword>
<keyword evidence="2" id="KW-0175">Coiled coil</keyword>
<proteinExistence type="predicted"/>
<gene>
    <name evidence="5" type="ORF">PCOR1329_LOCUS82474</name>
</gene>
<evidence type="ECO:0000256" key="3">
    <source>
        <dbReference type="SAM" id="MobiDB-lite"/>
    </source>
</evidence>
<dbReference type="EMBL" id="CAUYUJ010021861">
    <property type="protein sequence ID" value="CAK0907472.1"/>
    <property type="molecule type" value="Genomic_DNA"/>
</dbReference>
<dbReference type="PANTHER" id="PTHR11439:SF483">
    <property type="entry name" value="PEPTIDE SYNTHASE GLIP-LIKE, PUTATIVE (AFU_ORTHOLOGUE AFUA_3G12920)-RELATED"/>
    <property type="match status" value="1"/>
</dbReference>
<evidence type="ECO:0000256" key="2">
    <source>
        <dbReference type="SAM" id="Coils"/>
    </source>
</evidence>
<sequence length="1866" mass="208580">MALNQETFNEMRDAVQQARQDIRDLRQQNAALQRQADQAGEPEIIRRLGEVLERVAERPPPPAAQLIQAKDIGKPQAFNNEESKFSEWLQKLNNYVLSVFGVNFRPVIEWAVDQANDTVTLTTAAAMEQFVNEAEDGEAVDNVDEKLSQLYAVFVSLTGGESFDLVVSAGQGNGAEALRLLVRRWGPTGGGRRRVLLKKIMAPTRVAKLENLAAEVVKWEELVRRYERRRADGRDVHLDDAIKMSALESLVPQDVEMHLALNRTRLQDCAAMREEVRSFLETRQAQGALGRSRGDPMEVDAFVRRGDGKGKCGKGKGKDGKGKNGSGKGKTDNSNVICWNCRKKGHRAQDCGKPTERGSKDDKGKGKGCGKDPKGQRFQQQGVRRGYLNNFENDAQSTISTQLPTSASQASVCNQSPAALSFGAFERVLELNSVGAKGEKQRMKCIAMTFDTGAAAAAFPLEQEGECTDADGSSYRAATREIVEDEGGVGIKGMSEYGESMFLKGRRANIGKPLLSASAAAAKGHFTRVGAFGGYVLKESELAQKIHQMIDQYVAEGNEGIVPLCLQNGVYKMDVLMDQPGGPTSPGSAPVAELCPWAPASAGPHWQATVPWEARAPRSRRRLRQRQCKDESDYLLELKLTNARLQVTLHLEICVKFVVQLEGLAHLMNYKLKFGKEDEGQEDDFPMLVARDSRAKLPYSVAIPGKKVTNFMIKILMSFILHLGYRRLIFQSDGGPAIVALKTAVAVATPTVEFLPRESPAGEHQSNGGIEVTVREVKRQVRANRYALEAKLGRKVGDDHPILKWLPQCAAACIGWCRRGTDGLAGEQRRSGRDWKKLEAEFGERVMYRPLAPGGRRSTMGERMKSGNFLGYHMRTGALLVMTVDGVEKAQGFKKLPKEHAWDSKVEVFEVEKQLEETKLPYRRPLETATELLPQSRGTPRWRWCRLEAVEANRALPGSAEVTHPTLDELPRYEEEAQMNVEDLVDTAMSHAASSSSASASVSRPSQAPDGSMGVDFLERINGCDKGRTFIMIYELVTFEMRTNANVNDAEQAEEIASLLTEMCAVDTAEVYSPRRFAEMTFCYGLAHGLAVDIETGWDLRLPEQRKECKKQLKGEDPLLTITSPPCTPFSNARSLSDSKRDPKIAEAEILEGEAHLNFSMEICKERYKAGKLFLHEAPWSASSWHRPSVQEVIRLAGVFLVHGPMCRWHMQATDSNGKLGFVRKETGWLTNSGLLAEILKGYCRCPRGPNGELARHVHLVDGRAKHAQRCLPSLVAAILKCLREELRRREGLNLLAALCGGPRPHEEDAEVFAEYQDDCVIDDLTDEILDSEGVRAARQEELDWCRGRQVWKKVPRREMLENGKKAVTLKWIDTNKGDRTQPRYCSRLVARKIKKAMRSEDRPDQAELFSAMPTLEAFMAMVTIFVGRVNDAQHDGDTEEIIYKFYDISRAHFYGDVNREVYVELPEEETHDDPEPTVGRLLKTMYGTVGASHVWQDDYIGLTSSHGFKKGVSNPALLYHAERHIQAEVHGDDFGVIMRKSQEGWFDDVLSRYDFKVTGILSSRPLEEQSAVYLNRVLIWNPFERSAYLEADARRVKKVIRDLGLENTKEVTTPAVKRSVAEILSSSQTSLKLGDEKVKTYRNVTMRIMYLSLDRPDISYSASMLARRMKGPKETRMEDLKRIGRYLKKYPAGRLLFPALKLPRKVCVDCDSDYSGDPIARRSRSGMAILWGAHLLKHGSSVQSTVSLSSGEAEYYALLRGACHGFGARATLADHGVEVDYEMELYIFSDSSAARGIASRQGLGAVRHLDVRFLWLQERVQRKRLLLKTVEGHWNPADLFTKALDQDTMERLMKLICFTMKFDGS</sequence>
<feature type="compositionally biased region" description="Basic and acidic residues" evidence="3">
    <location>
        <begin position="347"/>
        <end position="375"/>
    </location>
</feature>
<feature type="region of interest" description="Disordered" evidence="3">
    <location>
        <begin position="988"/>
        <end position="1012"/>
    </location>
</feature>
<feature type="region of interest" description="Disordered" evidence="3">
    <location>
        <begin position="346"/>
        <end position="381"/>
    </location>
</feature>
<keyword evidence="1" id="KW-0862">Zinc</keyword>
<feature type="coiled-coil region" evidence="2">
    <location>
        <begin position="8"/>
        <end position="35"/>
    </location>
</feature>
<feature type="domain" description="CCHC-type" evidence="4">
    <location>
        <begin position="338"/>
        <end position="351"/>
    </location>
</feature>
<dbReference type="InterPro" id="IPR001878">
    <property type="entry name" value="Znf_CCHC"/>
</dbReference>
<accession>A0ABN9Y9W7</accession>
<feature type="non-terminal residue" evidence="5">
    <location>
        <position position="1866"/>
    </location>
</feature>
<dbReference type="CDD" id="cd09272">
    <property type="entry name" value="RNase_HI_RT_Ty1"/>
    <property type="match status" value="1"/>
</dbReference>
<keyword evidence="1" id="KW-0479">Metal-binding</keyword>
<dbReference type="Proteomes" id="UP001189429">
    <property type="component" value="Unassembled WGS sequence"/>
</dbReference>
<dbReference type="PROSITE" id="PS50158">
    <property type="entry name" value="ZF_CCHC"/>
    <property type="match status" value="1"/>
</dbReference>
<evidence type="ECO:0000313" key="6">
    <source>
        <dbReference type="Proteomes" id="UP001189429"/>
    </source>
</evidence>
<evidence type="ECO:0000313" key="5">
    <source>
        <dbReference type="EMBL" id="CAK0907472.1"/>
    </source>
</evidence>
<evidence type="ECO:0000259" key="4">
    <source>
        <dbReference type="PROSITE" id="PS50158"/>
    </source>
</evidence>
<reference evidence="5" key="1">
    <citation type="submission" date="2023-10" db="EMBL/GenBank/DDBJ databases">
        <authorList>
            <person name="Chen Y."/>
            <person name="Shah S."/>
            <person name="Dougan E. K."/>
            <person name="Thang M."/>
            <person name="Chan C."/>
        </authorList>
    </citation>
    <scope>NUCLEOTIDE SEQUENCE [LARGE SCALE GENOMIC DNA]</scope>
</reference>
<dbReference type="PANTHER" id="PTHR11439">
    <property type="entry name" value="GAG-POL-RELATED RETROTRANSPOSON"/>
    <property type="match status" value="1"/>
</dbReference>
<organism evidence="5 6">
    <name type="scientific">Prorocentrum cordatum</name>
    <dbReference type="NCBI Taxonomy" id="2364126"/>
    <lineage>
        <taxon>Eukaryota</taxon>
        <taxon>Sar</taxon>
        <taxon>Alveolata</taxon>
        <taxon>Dinophyceae</taxon>
        <taxon>Prorocentrales</taxon>
        <taxon>Prorocentraceae</taxon>
        <taxon>Prorocentrum</taxon>
    </lineage>
</organism>
<keyword evidence="1" id="KW-0863">Zinc-finger</keyword>
<protein>
    <recommendedName>
        <fullName evidence="4">CCHC-type domain-containing protein</fullName>
    </recommendedName>
</protein>
<dbReference type="InterPro" id="IPR036875">
    <property type="entry name" value="Znf_CCHC_sf"/>
</dbReference>
<evidence type="ECO:0000256" key="1">
    <source>
        <dbReference type="PROSITE-ProRule" id="PRU00047"/>
    </source>
</evidence>
<feature type="compositionally biased region" description="Basic and acidic residues" evidence="3">
    <location>
        <begin position="292"/>
        <end position="322"/>
    </location>
</feature>